<dbReference type="Proteomes" id="UP000238563">
    <property type="component" value="Unassembled WGS sequence"/>
</dbReference>
<feature type="coiled-coil region" evidence="1">
    <location>
        <begin position="177"/>
        <end position="204"/>
    </location>
</feature>
<dbReference type="SUPFAM" id="SSF52540">
    <property type="entry name" value="P-loop containing nucleoside triphosphate hydrolases"/>
    <property type="match status" value="1"/>
</dbReference>
<dbReference type="PANTHER" id="PTHR41259">
    <property type="entry name" value="DOUBLE-STRAND BREAK REPAIR RAD50 ATPASE, PUTATIVE-RELATED"/>
    <property type="match status" value="1"/>
</dbReference>
<evidence type="ECO:0000259" key="2">
    <source>
        <dbReference type="Pfam" id="PF13514"/>
    </source>
</evidence>
<sequence>MRLRKLDLTRYGKFTDYTLDFGEAVTGSPDLHIIYGLNEAGKSTAFAAYLDFLFGIEERSRFNFLHPYTAMQIGATLQFDGQTHQLIRSKVRTGSLQDERGQPVNEALLGTPLAGIGREAYRTMFSLDEQSLKDGGNAIIQSKGDLGELLFSASAGLADLSQTLAATAEEANLIHKKRGRNTQVAELKQKLAELKTQRDEIDTFASAYANLVTTSDQAQSAYDAAMAELGKTRTSLGDISRIIRALPLAGEHLRLKGQLADFADLPRPPSEWAAELPLLTKDQTRIQTQIDGTQKELARLQSEIDVIKIDDQLQSVAIRILALEDGRARYRTAEEDLPKRRASLNEHDSTVSGLLKSLVQDGNRTPEALVLPAALIGELRGLIETRSGIDATLQTASRELAKAKQLLERTEAEDAANTRRGKVLGEEDVRSIETALGSLQRSDHPARLRVAERDRGQLSRNYDALLTSLHPWIGDGAALLALDLPEPRRIEAWRSEALLIEKRVREHKDSIRKFVTEEANARAHIEAIQAAAGHIDDVEAQRSRDERTRAWEQHLGQLDLQTAKAFEEKMRVFDDLSETRLARSRDLAELRQAAQIASVSAASIQREKELLAEASDELLQLHTRIRAAVSNAIELPENATIEDWLSRLERWNANRKETLAAWNALREVDEDIRQAKSELDHEVAALVIAMRVTAIGGIETMSPPALMQTASALVLDAVSARNEAENAVANLAKQKREISERQEEFAQADAQAKQWDGHWNEALSKTWFGATTSEVPQVREILNILADLPAALRERDQLAQRIATMENDQTVFSKEVAGILEALGETFDTAQVLQQAETLIRRYQLSQSARNIHAMKLDEAERLADISRKLEQELAVHEARKSELTAFFGVETLTEVSAKLEQAADKLRLERRIAEIADQAAEELRVATFLEAEALLAEVNVTEIEQQAAELSGRSSDLEEQTRILFADLTLARKKLEQVGGDDAVARIEAQRRTIFLEIEELAQKYLRLKTGALAAENALHLYRDRHRSSMMNRASDAFRLITRGEYSGLAAKPEKDKEVLIGVSKSGASKMSDAMSTGTQFQLYLALRLAGYQEFAEVRPSVPFIADDIMETFDEPRSEEVFRLLSEMASIGQVIYLTHHRHLCEIAQKVLPSVRIHELNA</sequence>
<evidence type="ECO:0000256" key="1">
    <source>
        <dbReference type="SAM" id="Coils"/>
    </source>
</evidence>
<name>A0A2S9JB17_9HYPH</name>
<accession>A0A2S9JB17</accession>
<dbReference type="InterPro" id="IPR027417">
    <property type="entry name" value="P-loop_NTPase"/>
</dbReference>
<dbReference type="EMBL" id="PVBT01000009">
    <property type="protein sequence ID" value="PRD49977.1"/>
    <property type="molecule type" value="Genomic_DNA"/>
</dbReference>
<dbReference type="RefSeq" id="WP_105737727.1">
    <property type="nucleotide sequence ID" value="NZ_PVBT01000009.1"/>
</dbReference>
<evidence type="ECO:0000313" key="4">
    <source>
        <dbReference type="Proteomes" id="UP000238563"/>
    </source>
</evidence>
<dbReference type="OrthoDB" id="9764467at2"/>
<dbReference type="PANTHER" id="PTHR41259:SF1">
    <property type="entry name" value="DOUBLE-STRAND BREAK REPAIR RAD50 ATPASE, PUTATIVE-RELATED"/>
    <property type="match status" value="1"/>
</dbReference>
<organism evidence="3 4">
    <name type="scientific">Phyllobacterium myrsinacearum</name>
    <dbReference type="NCBI Taxonomy" id="28101"/>
    <lineage>
        <taxon>Bacteria</taxon>
        <taxon>Pseudomonadati</taxon>
        <taxon>Pseudomonadota</taxon>
        <taxon>Alphaproteobacteria</taxon>
        <taxon>Hyphomicrobiales</taxon>
        <taxon>Phyllobacteriaceae</taxon>
        <taxon>Phyllobacterium</taxon>
    </lineage>
</organism>
<feature type="domain" description="YhaN AAA" evidence="2">
    <location>
        <begin position="1"/>
        <end position="202"/>
    </location>
</feature>
<dbReference type="InterPro" id="IPR038734">
    <property type="entry name" value="YhaN_AAA"/>
</dbReference>
<dbReference type="AlphaFoldDB" id="A0A2S9JB17"/>
<gene>
    <name evidence="3" type="ORF">C5750_24475</name>
</gene>
<keyword evidence="4" id="KW-1185">Reference proteome</keyword>
<comment type="caution">
    <text evidence="3">The sequence shown here is derived from an EMBL/GenBank/DDBJ whole genome shotgun (WGS) entry which is preliminary data.</text>
</comment>
<keyword evidence="1" id="KW-0175">Coiled coil</keyword>
<feature type="coiled-coil region" evidence="1">
    <location>
        <begin position="283"/>
        <end position="310"/>
    </location>
</feature>
<feature type="coiled-coil region" evidence="1">
    <location>
        <begin position="717"/>
        <end position="751"/>
    </location>
</feature>
<reference evidence="3 4" key="1">
    <citation type="submission" date="2018-02" db="EMBL/GenBank/DDBJ databases">
        <title>The draft genome of Phyllobacterium myrsinacearum DSM5892.</title>
        <authorList>
            <person name="Li L."/>
            <person name="Liu L."/>
            <person name="Zhang X."/>
            <person name="Wang T."/>
        </authorList>
    </citation>
    <scope>NUCLEOTIDE SEQUENCE [LARGE SCALE GENOMIC DNA]</scope>
    <source>
        <strain evidence="3 4">DSM 5892</strain>
    </source>
</reference>
<protein>
    <recommendedName>
        <fullName evidence="2">YhaN AAA domain-containing protein</fullName>
    </recommendedName>
</protein>
<feature type="coiled-coil region" evidence="1">
    <location>
        <begin position="860"/>
        <end position="917"/>
    </location>
</feature>
<dbReference type="Gene3D" id="3.40.50.300">
    <property type="entry name" value="P-loop containing nucleotide triphosphate hydrolases"/>
    <property type="match status" value="2"/>
</dbReference>
<proteinExistence type="predicted"/>
<dbReference type="Pfam" id="PF13514">
    <property type="entry name" value="AAA_27"/>
    <property type="match status" value="1"/>
</dbReference>
<evidence type="ECO:0000313" key="3">
    <source>
        <dbReference type="EMBL" id="PRD49977.1"/>
    </source>
</evidence>